<dbReference type="InterPro" id="IPR051257">
    <property type="entry name" value="Diverse_CBS-Domain"/>
</dbReference>
<dbReference type="InterPro" id="IPR046342">
    <property type="entry name" value="CBS_dom_sf"/>
</dbReference>
<dbReference type="CDD" id="cd04584">
    <property type="entry name" value="CBS_pair_AcuB_like"/>
    <property type="match status" value="1"/>
</dbReference>
<gene>
    <name evidence="4" type="ORF">EDD79_100969</name>
</gene>
<dbReference type="InterPro" id="IPR002912">
    <property type="entry name" value="ACT_dom"/>
</dbReference>
<keyword evidence="5" id="KW-1185">Reference proteome</keyword>
<dbReference type="SUPFAM" id="SSF55021">
    <property type="entry name" value="ACT-like"/>
    <property type="match status" value="1"/>
</dbReference>
<dbReference type="RefSeq" id="WP_132848027.1">
    <property type="nucleotide sequence ID" value="NZ_CP058648.1"/>
</dbReference>
<reference evidence="4 5" key="1">
    <citation type="submission" date="2019-03" db="EMBL/GenBank/DDBJ databases">
        <title>Genomic Encyclopedia of Type Strains, Phase IV (KMG-IV): sequencing the most valuable type-strain genomes for metagenomic binning, comparative biology and taxonomic classification.</title>
        <authorList>
            <person name="Goeker M."/>
        </authorList>
    </citation>
    <scope>NUCLEOTIDE SEQUENCE [LARGE SCALE GENOMIC DNA]</scope>
    <source>
        <strain evidence="4 5">DSM 100013</strain>
    </source>
</reference>
<keyword evidence="1 2" id="KW-0129">CBS domain</keyword>
<protein>
    <submittedName>
        <fullName evidence="4">Acetoin utilization protein AcuB</fullName>
    </submittedName>
</protein>
<name>A0A4V6NSG1_9FIRM</name>
<dbReference type="Pfam" id="PF01842">
    <property type="entry name" value="ACT"/>
    <property type="match status" value="1"/>
</dbReference>
<dbReference type="PANTHER" id="PTHR43080:SF2">
    <property type="entry name" value="CBS DOMAIN-CONTAINING PROTEIN"/>
    <property type="match status" value="1"/>
</dbReference>
<accession>A0A4V6NSG1</accession>
<evidence type="ECO:0000259" key="3">
    <source>
        <dbReference type="PROSITE" id="PS51371"/>
    </source>
</evidence>
<organism evidence="4 5">
    <name type="scientific">Serpentinicella alkaliphila</name>
    <dbReference type="NCBI Taxonomy" id="1734049"/>
    <lineage>
        <taxon>Bacteria</taxon>
        <taxon>Bacillati</taxon>
        <taxon>Bacillota</taxon>
        <taxon>Clostridia</taxon>
        <taxon>Peptostreptococcales</taxon>
        <taxon>Natronincolaceae</taxon>
        <taxon>Serpentinicella</taxon>
    </lineage>
</organism>
<dbReference type="PROSITE" id="PS51371">
    <property type="entry name" value="CBS"/>
    <property type="match status" value="2"/>
</dbReference>
<evidence type="ECO:0000256" key="1">
    <source>
        <dbReference type="ARBA" id="ARBA00023122"/>
    </source>
</evidence>
<dbReference type="OrthoDB" id="9790355at2"/>
<sequence>MYVKNIMTTNPYTVTRDTTIAEGLEIMREKGVRRLPVLDGDNLVGIITERKLLEVSPSPATTLSVFELNYLLSKTKIGSMMTRDVITVSPDTLLEVAASIMKENKFGGIPVVEDDKLVGIITETDIFGAFVEVLGLEDNDSKIHIKVKDNKPGVLADITRLIANFDVNITHMALFRDTIMLRVNTPNLKPILNELENKNFDIVYFFTSED</sequence>
<dbReference type="AlphaFoldDB" id="A0A4V6NSG1"/>
<feature type="domain" description="CBS" evidence="3">
    <location>
        <begin position="7"/>
        <end position="62"/>
    </location>
</feature>
<evidence type="ECO:0000313" key="5">
    <source>
        <dbReference type="Proteomes" id="UP000295504"/>
    </source>
</evidence>
<evidence type="ECO:0000313" key="4">
    <source>
        <dbReference type="EMBL" id="TCQ03484.1"/>
    </source>
</evidence>
<feature type="domain" description="CBS" evidence="3">
    <location>
        <begin position="81"/>
        <end position="141"/>
    </location>
</feature>
<dbReference type="PANTHER" id="PTHR43080">
    <property type="entry name" value="CBS DOMAIN-CONTAINING PROTEIN CBSX3, MITOCHONDRIAL"/>
    <property type="match status" value="1"/>
</dbReference>
<dbReference type="Gene3D" id="3.30.70.260">
    <property type="match status" value="1"/>
</dbReference>
<dbReference type="SUPFAM" id="SSF54631">
    <property type="entry name" value="CBS-domain pair"/>
    <property type="match status" value="1"/>
</dbReference>
<dbReference type="InterPro" id="IPR045865">
    <property type="entry name" value="ACT-like_dom_sf"/>
</dbReference>
<proteinExistence type="predicted"/>
<dbReference type="InterPro" id="IPR000644">
    <property type="entry name" value="CBS_dom"/>
</dbReference>
<evidence type="ECO:0000256" key="2">
    <source>
        <dbReference type="PROSITE-ProRule" id="PRU00703"/>
    </source>
</evidence>
<dbReference type="EMBL" id="SLYC01000009">
    <property type="protein sequence ID" value="TCQ03484.1"/>
    <property type="molecule type" value="Genomic_DNA"/>
</dbReference>
<dbReference type="Pfam" id="PF00571">
    <property type="entry name" value="CBS"/>
    <property type="match status" value="2"/>
</dbReference>
<dbReference type="SMART" id="SM00116">
    <property type="entry name" value="CBS"/>
    <property type="match status" value="2"/>
</dbReference>
<dbReference type="Proteomes" id="UP000295504">
    <property type="component" value="Unassembled WGS sequence"/>
</dbReference>
<comment type="caution">
    <text evidence="4">The sequence shown here is derived from an EMBL/GenBank/DDBJ whole genome shotgun (WGS) entry which is preliminary data.</text>
</comment>
<dbReference type="Gene3D" id="3.10.580.10">
    <property type="entry name" value="CBS-domain"/>
    <property type="match status" value="1"/>
</dbReference>